<proteinExistence type="predicted"/>
<protein>
    <submittedName>
        <fullName evidence="1">Uncharacterized protein</fullName>
    </submittedName>
</protein>
<accession>A0A0S3T4N1</accession>
<dbReference type="Proteomes" id="UP000291084">
    <property type="component" value="Chromosome 10"/>
</dbReference>
<dbReference type="EMBL" id="AP015043">
    <property type="protein sequence ID" value="BAU00186.1"/>
    <property type="molecule type" value="Genomic_DNA"/>
</dbReference>
<evidence type="ECO:0000313" key="2">
    <source>
        <dbReference type="Proteomes" id="UP000291084"/>
    </source>
</evidence>
<gene>
    <name evidence="1" type="primary">Vigan.10G175500</name>
    <name evidence="1" type="ORF">VIGAN_10175500</name>
</gene>
<dbReference type="AlphaFoldDB" id="A0A0S3T4N1"/>
<keyword evidence="2" id="KW-1185">Reference proteome</keyword>
<feature type="non-terminal residue" evidence="1">
    <location>
        <position position="1"/>
    </location>
</feature>
<reference evidence="1 2" key="1">
    <citation type="journal article" date="2015" name="Sci. Rep.">
        <title>The power of single molecule real-time sequencing technology in the de novo assembly of a eukaryotic genome.</title>
        <authorList>
            <person name="Sakai H."/>
            <person name="Naito K."/>
            <person name="Ogiso-Tanaka E."/>
            <person name="Takahashi Y."/>
            <person name="Iseki K."/>
            <person name="Muto C."/>
            <person name="Satou K."/>
            <person name="Teruya K."/>
            <person name="Shiroma A."/>
            <person name="Shimoji M."/>
            <person name="Hirano T."/>
            <person name="Itoh T."/>
            <person name="Kaga A."/>
            <person name="Tomooka N."/>
        </authorList>
    </citation>
    <scope>NUCLEOTIDE SEQUENCE [LARGE SCALE GENOMIC DNA]</scope>
    <source>
        <strain evidence="2">cv. Shumari</strain>
    </source>
</reference>
<sequence>RKPSQNSPTGLSGLFFNRRYSPTSTAKKISKHNNTHSYRFEWRSRVEIGEVGVLGFFVIRGDRRKKQNYTSKLYALFKVTPL</sequence>
<evidence type="ECO:0000313" key="1">
    <source>
        <dbReference type="EMBL" id="BAU00186.1"/>
    </source>
</evidence>
<name>A0A0S3T4N1_PHAAN</name>
<organism evidence="1 2">
    <name type="scientific">Vigna angularis var. angularis</name>
    <dbReference type="NCBI Taxonomy" id="157739"/>
    <lineage>
        <taxon>Eukaryota</taxon>
        <taxon>Viridiplantae</taxon>
        <taxon>Streptophyta</taxon>
        <taxon>Embryophyta</taxon>
        <taxon>Tracheophyta</taxon>
        <taxon>Spermatophyta</taxon>
        <taxon>Magnoliopsida</taxon>
        <taxon>eudicotyledons</taxon>
        <taxon>Gunneridae</taxon>
        <taxon>Pentapetalae</taxon>
        <taxon>rosids</taxon>
        <taxon>fabids</taxon>
        <taxon>Fabales</taxon>
        <taxon>Fabaceae</taxon>
        <taxon>Papilionoideae</taxon>
        <taxon>50 kb inversion clade</taxon>
        <taxon>NPAAA clade</taxon>
        <taxon>indigoferoid/millettioid clade</taxon>
        <taxon>Phaseoleae</taxon>
        <taxon>Vigna</taxon>
    </lineage>
</organism>